<sequence>MDSSPRNQNLHDYQRSPEQRGALFAFDVVAHNINHPTYATANSIFGIAIDPKTVMMHNHSTSDKNSRDR</sequence>
<dbReference type="AlphaFoldDB" id="A0A9X3KHG1"/>
<dbReference type="EMBL" id="JAPZLT010000012">
    <property type="protein sequence ID" value="MCZ7911564.1"/>
    <property type="molecule type" value="Genomic_DNA"/>
</dbReference>
<protein>
    <submittedName>
        <fullName evidence="1">Uncharacterized protein</fullName>
    </submittedName>
</protein>
<gene>
    <name evidence="1" type="ORF">O9X94_19755</name>
</gene>
<comment type="caution">
    <text evidence="1">The sequence shown here is derived from an EMBL/GenBank/DDBJ whole genome shotgun (WGS) entry which is preliminary data.</text>
</comment>
<dbReference type="RefSeq" id="WP_269832405.1">
    <property type="nucleotide sequence ID" value="NZ_JAPZLT010000012.1"/>
</dbReference>
<proteinExistence type="predicted"/>
<reference evidence="1" key="1">
    <citation type="submission" date="2022-12" db="EMBL/GenBank/DDBJ databases">
        <title>Draft genome sequences of 22 rhizogenic Agrobacterium biovar 1 strains, the causative agent of hairy root disease.</title>
        <authorList>
            <person name="Kim N."/>
            <person name="Vargas P."/>
            <person name="Rediers H."/>
        </authorList>
    </citation>
    <scope>NUCLEOTIDE SEQUENCE</scope>
    <source>
        <strain evidence="1">ST07.17.026</strain>
    </source>
</reference>
<evidence type="ECO:0000313" key="1">
    <source>
        <dbReference type="EMBL" id="MCZ7911564.1"/>
    </source>
</evidence>
<evidence type="ECO:0000313" key="2">
    <source>
        <dbReference type="Proteomes" id="UP001151309"/>
    </source>
</evidence>
<name>A0A9X3KHG1_9HYPH</name>
<dbReference type="Proteomes" id="UP001151309">
    <property type="component" value="Unassembled WGS sequence"/>
</dbReference>
<accession>A0A9X3KHG1</accession>
<keyword evidence="2" id="KW-1185">Reference proteome</keyword>
<organism evidence="1 2">
    <name type="scientific">Agrobacterium leguminum</name>
    <dbReference type="NCBI Taxonomy" id="2792015"/>
    <lineage>
        <taxon>Bacteria</taxon>
        <taxon>Pseudomonadati</taxon>
        <taxon>Pseudomonadota</taxon>
        <taxon>Alphaproteobacteria</taxon>
        <taxon>Hyphomicrobiales</taxon>
        <taxon>Rhizobiaceae</taxon>
        <taxon>Rhizobium/Agrobacterium group</taxon>
        <taxon>Agrobacterium</taxon>
    </lineage>
</organism>